<protein>
    <recommendedName>
        <fullName evidence="3">Secretin/TonB short N-terminal domain-containing protein</fullName>
    </recommendedName>
</protein>
<dbReference type="SUPFAM" id="SSF49464">
    <property type="entry name" value="Carboxypeptidase regulatory domain-like"/>
    <property type="match status" value="1"/>
</dbReference>
<organism evidence="1 2">
    <name type="scientific">Rhabdobacter roseus</name>
    <dbReference type="NCBI Taxonomy" id="1655419"/>
    <lineage>
        <taxon>Bacteria</taxon>
        <taxon>Pseudomonadati</taxon>
        <taxon>Bacteroidota</taxon>
        <taxon>Cytophagia</taxon>
        <taxon>Cytophagales</taxon>
        <taxon>Cytophagaceae</taxon>
        <taxon>Rhabdobacter</taxon>
    </lineage>
</organism>
<evidence type="ECO:0000313" key="2">
    <source>
        <dbReference type="Proteomes" id="UP000557307"/>
    </source>
</evidence>
<dbReference type="Proteomes" id="UP000557307">
    <property type="component" value="Unassembled WGS sequence"/>
</dbReference>
<proteinExistence type="predicted"/>
<keyword evidence="2" id="KW-1185">Reference proteome</keyword>
<dbReference type="InterPro" id="IPR008969">
    <property type="entry name" value="CarboxyPept-like_regulatory"/>
</dbReference>
<dbReference type="Pfam" id="PF13715">
    <property type="entry name" value="CarbopepD_reg_2"/>
    <property type="match status" value="1"/>
</dbReference>
<dbReference type="EMBL" id="JACHGF010000008">
    <property type="protein sequence ID" value="MBB5286208.1"/>
    <property type="molecule type" value="Genomic_DNA"/>
</dbReference>
<name>A0A840U1G1_9BACT</name>
<dbReference type="Gene3D" id="2.60.40.1120">
    <property type="entry name" value="Carboxypeptidase-like, regulatory domain"/>
    <property type="match status" value="1"/>
</dbReference>
<dbReference type="AlphaFoldDB" id="A0A840U1G1"/>
<dbReference type="RefSeq" id="WP_184177090.1">
    <property type="nucleotide sequence ID" value="NZ_JACHGF010000008.1"/>
</dbReference>
<evidence type="ECO:0008006" key="3">
    <source>
        <dbReference type="Google" id="ProtNLM"/>
    </source>
</evidence>
<sequence length="611" mass="67699">MKRFFSYPIISLTVWSCLLVVEAAAQPLLEKKISLRVSNERLDEVLRQIGEKGGFSFAYSPDAIDVQSRVSVNASNQAVRTILTDLFKGTVAFKEKRKYIILKKVAVAETSPPESFLLNGYILDYKTGDPLTNASVYEPTTLASTVSNQYGYYKIRLPTAPTQLQLEIRKEGYLARTVDVRSRRDNTLLTLELTADTLMALTPTTPRTLARRDSAKSTLEYPQVVLAPVPPPATKVPVPQKYPDTTQQQKNYAPRTFQEHLLKVRDGLVYAFSSTRQAIHTENITDTLYRTFQASIIPFIGTNQQLSGNVINTFSLNLVAGYSLGVDALEVGLGLNMVRWNVRGAQLAGLGNVVGRDVDGAQLAGFGNITIGSLNGMQAAGTFNITAEDVTGVQIASAGNAAGRNLRGWQVSGGLNYARTVLSGHQLGFINYADSSATTPFGYLSFIRKNGYRRFEISTDELHYFSTTFKTGVPAFYNIFILSFNAFAPGKPLGSLGYGLGTARLLGRPRPRSWMLNADLTGSRLAIQRRFLRQERVHHYRLAVALEKKLTSRMALSLGPTFNLLRSPYRGLVASEQPWIEPLWVGQPSGSRRTYFWLGAQLSLRWCNKTF</sequence>
<evidence type="ECO:0000313" key="1">
    <source>
        <dbReference type="EMBL" id="MBB5286208.1"/>
    </source>
</evidence>
<reference evidence="1 2" key="1">
    <citation type="submission" date="2020-08" db="EMBL/GenBank/DDBJ databases">
        <title>Genomic Encyclopedia of Type Strains, Phase IV (KMG-IV): sequencing the most valuable type-strain genomes for metagenomic binning, comparative biology and taxonomic classification.</title>
        <authorList>
            <person name="Goeker M."/>
        </authorList>
    </citation>
    <scope>NUCLEOTIDE SEQUENCE [LARGE SCALE GENOMIC DNA]</scope>
    <source>
        <strain evidence="1 2">DSM 105074</strain>
    </source>
</reference>
<gene>
    <name evidence="1" type="ORF">HNQ92_004368</name>
</gene>
<accession>A0A840U1G1</accession>
<comment type="caution">
    <text evidence="1">The sequence shown here is derived from an EMBL/GenBank/DDBJ whole genome shotgun (WGS) entry which is preliminary data.</text>
</comment>